<proteinExistence type="predicted"/>
<dbReference type="AlphaFoldDB" id="A0AAV7Z0E8"/>
<evidence type="ECO:0000256" key="2">
    <source>
        <dbReference type="SAM" id="MobiDB-lite"/>
    </source>
</evidence>
<protein>
    <submittedName>
        <fullName evidence="3">Uncharacterized protein</fullName>
    </submittedName>
</protein>
<dbReference type="EMBL" id="JANTQA010000043">
    <property type="protein sequence ID" value="KAJ3434441.1"/>
    <property type="molecule type" value="Genomic_DNA"/>
</dbReference>
<gene>
    <name evidence="3" type="ORF">M0812_19783</name>
</gene>
<evidence type="ECO:0000313" key="3">
    <source>
        <dbReference type="EMBL" id="KAJ3434441.1"/>
    </source>
</evidence>
<evidence type="ECO:0000256" key="1">
    <source>
        <dbReference type="SAM" id="Coils"/>
    </source>
</evidence>
<feature type="compositionally biased region" description="Basic and acidic residues" evidence="2">
    <location>
        <begin position="208"/>
        <end position="226"/>
    </location>
</feature>
<feature type="compositionally biased region" description="Low complexity" evidence="2">
    <location>
        <begin position="374"/>
        <end position="388"/>
    </location>
</feature>
<feature type="region of interest" description="Disordered" evidence="2">
    <location>
        <begin position="87"/>
        <end position="153"/>
    </location>
</feature>
<feature type="coiled-coil region" evidence="1">
    <location>
        <begin position="621"/>
        <end position="655"/>
    </location>
</feature>
<dbReference type="Proteomes" id="UP001146793">
    <property type="component" value="Unassembled WGS sequence"/>
</dbReference>
<reference evidence="3" key="1">
    <citation type="submission" date="2022-08" db="EMBL/GenBank/DDBJ databases">
        <title>Novel sulphate-reducing endosymbionts in the free-living metamonad Anaeramoeba.</title>
        <authorList>
            <person name="Jerlstrom-Hultqvist J."/>
            <person name="Cepicka I."/>
            <person name="Gallot-Lavallee L."/>
            <person name="Salas-Leiva D."/>
            <person name="Curtis B.A."/>
            <person name="Zahonova K."/>
            <person name="Pipaliya S."/>
            <person name="Dacks J."/>
            <person name="Roger A.J."/>
        </authorList>
    </citation>
    <scope>NUCLEOTIDE SEQUENCE</scope>
    <source>
        <strain evidence="3">Busselton2</strain>
    </source>
</reference>
<feature type="compositionally biased region" description="Basic and acidic residues" evidence="2">
    <location>
        <begin position="174"/>
        <end position="197"/>
    </location>
</feature>
<organism evidence="3 4">
    <name type="scientific">Anaeramoeba flamelloides</name>
    <dbReference type="NCBI Taxonomy" id="1746091"/>
    <lineage>
        <taxon>Eukaryota</taxon>
        <taxon>Metamonada</taxon>
        <taxon>Anaeramoebidae</taxon>
        <taxon>Anaeramoeba</taxon>
    </lineage>
</organism>
<name>A0AAV7Z0E8_9EUKA</name>
<keyword evidence="1" id="KW-0175">Coiled coil</keyword>
<evidence type="ECO:0000313" key="4">
    <source>
        <dbReference type="Proteomes" id="UP001146793"/>
    </source>
</evidence>
<feature type="compositionally biased region" description="Basic and acidic residues" evidence="2">
    <location>
        <begin position="125"/>
        <end position="153"/>
    </location>
</feature>
<feature type="region of interest" description="Disordered" evidence="2">
    <location>
        <begin position="174"/>
        <end position="201"/>
    </location>
</feature>
<feature type="region of interest" description="Disordered" evidence="2">
    <location>
        <begin position="207"/>
        <end position="226"/>
    </location>
</feature>
<comment type="caution">
    <text evidence="3">The sequence shown here is derived from an EMBL/GenBank/DDBJ whole genome shotgun (WGS) entry which is preliminary data.</text>
</comment>
<feature type="region of interest" description="Disordered" evidence="2">
    <location>
        <begin position="374"/>
        <end position="393"/>
    </location>
</feature>
<accession>A0AAV7Z0E8</accession>
<sequence length="856" mass="103163">MINKKIQQVPLLWQKLRTEFNSQNNSKFLFIFYNWIFAQYFQNKKNELEQKNEQNRNLQKELKTKNNELKQNKQQIRNLKRINKDGYNELEQKNERNRNLERELETKNNELNEKNQRIRNLGRNITEKDNELEQKNERNRNLQRELETKNNELNEKNQRIRKLKRIITEKDNELEQKNERNRNLQKELKTKNNELKQNKQQIRNLKRINKDGYNELEQKNERNRNLQRELETKNNELNEKNQENTKFKTKLTQKNEKLEQKDKTIKSINAKRGINFKEIFTQLEEPKITDPINSDLTENIPQILKSFLKNELLAFENRGNEEKINLEDLNSLKNEIQEIYQKLQKNYNQQLKINPMIFEQNLIRLFKLKQSKPNSKKVVSNENSNLNGNEKENENDLENLISEKTKLLEEYPEYLEKIKLKLGNYNEISFNFEQIKNSLFEEINKNLKIHCQIIEGTYNNENVINYIKKLNNLEKQKMILFAQKKNSISKLINLFSNDTKKQMLFADNNELNKISEKYQNDYVTKVNEIVELKIYIKKIQIIRQKLINLNETLIQFNQIKEKLNIINLSIQPLIIDIDNNTKLQNRIKGIDKKHRDISKEIRNVGKIIFQEEENLEDAIDISDNEEQIEKIENRIENLKKNKKKLKKQKNQIYEKSVLTVFRYFPEQIIKKNISLKQFTKGNKKILLKKLQNNINFKLILTKEFQDINSENNTIGCSFKIKFNFQNNQSLENSKFSLYLRQINLNSNTDMNNLKEIKKVHLSIESDNNNNNKTINIKKIKLDVENYFCFYYYYDNILIGKTVIFKFQKKQINFIYEIEENDQINWKSDSNDQIFQIIYNKKIKVLFPIEVSNSNQK</sequence>
<feature type="compositionally biased region" description="Basic and acidic residues" evidence="2">
    <location>
        <begin position="87"/>
        <end position="116"/>
    </location>
</feature>